<accession>A0A1D8D9P6</accession>
<evidence type="ECO:0000313" key="2">
    <source>
        <dbReference type="EMBL" id="AOS86678.1"/>
    </source>
</evidence>
<keyword evidence="1" id="KW-1133">Transmembrane helix</keyword>
<keyword evidence="2" id="KW-0934">Plastid</keyword>
<keyword evidence="1" id="KW-0812">Transmembrane</keyword>
<proteinExistence type="predicted"/>
<dbReference type="RefSeq" id="YP_009308935.1">
    <property type="nucleotide sequence ID" value="NC_031425.1"/>
</dbReference>
<protein>
    <submittedName>
        <fullName evidence="2">Uncharacterized protein</fullName>
    </submittedName>
</protein>
<name>A0A1D8D9P6_9STRA</name>
<organism evidence="2">
    <name type="scientific">Toxarium undulatum</name>
    <dbReference type="NCBI Taxonomy" id="210620"/>
    <lineage>
        <taxon>Eukaryota</taxon>
        <taxon>Sar</taxon>
        <taxon>Stramenopiles</taxon>
        <taxon>Ochrophyta</taxon>
        <taxon>Bacillariophyta</taxon>
        <taxon>Mediophyceae</taxon>
        <taxon>Toxariales</taxon>
        <taxon>Toxariaceae</taxon>
        <taxon>Toxarium</taxon>
    </lineage>
</organism>
<feature type="transmembrane region" description="Helical" evidence="1">
    <location>
        <begin position="175"/>
        <end position="198"/>
    </location>
</feature>
<dbReference type="GeneID" id="29293225"/>
<geneLocation type="chloroplast" evidence="2"/>
<gene>
    <name evidence="2" type="primary">orf255</name>
</gene>
<dbReference type="AlphaFoldDB" id="A0A1D8D9P6"/>
<evidence type="ECO:0000256" key="1">
    <source>
        <dbReference type="SAM" id="Phobius"/>
    </source>
</evidence>
<sequence length="255" mass="28656">MKILLRYLIFVGIPYAIARSIEKYFWKHASPELKKELKKNLKNLPELDTVSEVTKDSLDTRGGANPLILWFVKVVVTNSAIKAAIAGAVGASIWSETADNAAAQLAKYGSALLATPGKKFLRLYNRIKGIDPQHSLDIKEILLDKELTNQDKLDLLKIKIERVLKNLKGSKRKQFILLVISAILFSVGGNFALFAWFMERLRALLGTNDDVETLREYIIESYREYNAPLPQELAEELSAVIVESIPSVKSITRIE</sequence>
<dbReference type="EMBL" id="KX619437">
    <property type="protein sequence ID" value="AOS86678.1"/>
    <property type="molecule type" value="Genomic_DNA"/>
</dbReference>
<keyword evidence="2" id="KW-0150">Chloroplast</keyword>
<keyword evidence="1" id="KW-0472">Membrane</keyword>
<reference evidence="2" key="1">
    <citation type="journal article" date="2016" name="Curr. Genet.">
        <title>Hoarding and horizontal transfer led to an expanded gene and intron repertoire in the plastid genome of the diatom, Toxarium undulatum (Bacillariophyta).</title>
        <authorList>
            <person name="Ruck E.C."/>
            <person name="Linard S.R."/>
            <person name="Nakov T."/>
            <person name="Theriot E.C."/>
            <person name="Alverson A.J."/>
        </authorList>
    </citation>
    <scope>NUCLEOTIDE SEQUENCE</scope>
    <source>
        <strain evidence="2">ECT3802</strain>
    </source>
</reference>